<proteinExistence type="inferred from homology"/>
<accession>A0ABP9NE24</accession>
<evidence type="ECO:0000256" key="7">
    <source>
        <dbReference type="ARBA" id="ARBA00022764"/>
    </source>
</evidence>
<dbReference type="Gene3D" id="3.40.50.1980">
    <property type="entry name" value="Nitrogenase molybdenum iron protein domain"/>
    <property type="match status" value="2"/>
</dbReference>
<evidence type="ECO:0000256" key="11">
    <source>
        <dbReference type="ARBA" id="ARBA00023157"/>
    </source>
</evidence>
<evidence type="ECO:0000256" key="9">
    <source>
        <dbReference type="ARBA" id="ARBA00022906"/>
    </source>
</evidence>
<dbReference type="NCBIfam" id="NF007091">
    <property type="entry name" value="PRK09545.1"/>
    <property type="match status" value="1"/>
</dbReference>
<dbReference type="InterPro" id="IPR006127">
    <property type="entry name" value="ZnuA-like"/>
</dbReference>
<feature type="chain" id="PRO_5047477521" description="High-affinity zinc uptake system protein ZnuA" evidence="14">
    <location>
        <begin position="28"/>
        <end position="323"/>
    </location>
</feature>
<evidence type="ECO:0000313" key="16">
    <source>
        <dbReference type="Proteomes" id="UP001500171"/>
    </source>
</evidence>
<feature type="compositionally biased region" description="Acidic residues" evidence="13">
    <location>
        <begin position="124"/>
        <end position="134"/>
    </location>
</feature>
<evidence type="ECO:0000256" key="4">
    <source>
        <dbReference type="ARBA" id="ARBA00022448"/>
    </source>
</evidence>
<comment type="similarity">
    <text evidence="2">Belongs to the bacterial solute-binding protein 9 family.</text>
</comment>
<dbReference type="Pfam" id="PF01297">
    <property type="entry name" value="ZnuA"/>
    <property type="match status" value="1"/>
</dbReference>
<keyword evidence="7" id="KW-0574">Periplasm</keyword>
<evidence type="ECO:0000256" key="10">
    <source>
        <dbReference type="ARBA" id="ARBA00023065"/>
    </source>
</evidence>
<dbReference type="InterPro" id="IPR050492">
    <property type="entry name" value="Bact_metal-bind_prot9"/>
</dbReference>
<dbReference type="Proteomes" id="UP001500171">
    <property type="component" value="Unassembled WGS sequence"/>
</dbReference>
<dbReference type="PANTHER" id="PTHR42953:SF3">
    <property type="entry name" value="HIGH-AFFINITY ZINC UPTAKE SYSTEM PROTEIN ZNUA"/>
    <property type="match status" value="1"/>
</dbReference>
<evidence type="ECO:0000256" key="13">
    <source>
        <dbReference type="SAM" id="MobiDB-lite"/>
    </source>
</evidence>
<evidence type="ECO:0000256" key="6">
    <source>
        <dbReference type="ARBA" id="ARBA00022729"/>
    </source>
</evidence>
<evidence type="ECO:0000256" key="2">
    <source>
        <dbReference type="ARBA" id="ARBA00011028"/>
    </source>
</evidence>
<comment type="subcellular location">
    <subcellularLocation>
        <location evidence="1">Periplasm</location>
    </subcellularLocation>
</comment>
<keyword evidence="6 14" id="KW-0732">Signal</keyword>
<keyword evidence="11" id="KW-1015">Disulfide bond</keyword>
<organism evidence="15 16">
    <name type="scientific">Orbus sasakiae</name>
    <dbReference type="NCBI Taxonomy" id="1078475"/>
    <lineage>
        <taxon>Bacteria</taxon>
        <taxon>Pseudomonadati</taxon>
        <taxon>Pseudomonadota</taxon>
        <taxon>Gammaproteobacteria</taxon>
        <taxon>Orbales</taxon>
        <taxon>Orbaceae</taxon>
        <taxon>Orbus</taxon>
    </lineage>
</organism>
<name>A0ABP9NE24_9GAMM</name>
<gene>
    <name evidence="15" type="primary">znuA</name>
    <name evidence="15" type="ORF">GCM10023211_25800</name>
</gene>
<keyword evidence="9" id="KW-0864">Zinc transport</keyword>
<evidence type="ECO:0000256" key="5">
    <source>
        <dbReference type="ARBA" id="ARBA00022723"/>
    </source>
</evidence>
<keyword evidence="10" id="KW-0406">Ion transport</keyword>
<keyword evidence="4" id="KW-0813">Transport</keyword>
<comment type="caution">
    <text evidence="15">The sequence shown here is derived from an EMBL/GenBank/DDBJ whole genome shotgun (WGS) entry which is preliminary data.</text>
</comment>
<dbReference type="InterPro" id="IPR035520">
    <property type="entry name" value="ZnuA"/>
</dbReference>
<reference evidence="16" key="1">
    <citation type="journal article" date="2019" name="Int. J. Syst. Evol. Microbiol.">
        <title>The Global Catalogue of Microorganisms (GCM) 10K type strain sequencing project: providing services to taxonomists for standard genome sequencing and annotation.</title>
        <authorList>
            <consortium name="The Broad Institute Genomics Platform"/>
            <consortium name="The Broad Institute Genome Sequencing Center for Infectious Disease"/>
            <person name="Wu L."/>
            <person name="Ma J."/>
        </authorList>
    </citation>
    <scope>NUCLEOTIDE SEQUENCE [LARGE SCALE GENOMIC DNA]</scope>
    <source>
        <strain evidence="16">JCM 18050</strain>
    </source>
</reference>
<sequence>MFKRNFIKKFAFLAVFSFCLPISYVQAKVITSVKPIGFITAALTDGVTETQILLPDGASPHTYSLKPSDLVKLKSADLIIWIGDDMETFLPGLLRSIDSSKQLELADDAKVKALLRAGHSHEHEDEDEDEDEDEHDHGHDHGHDHAAHDHHHGEFDMHIWLSPKIAAVTAQIIHDKLVAIYPDKAAKIDQNLNVFLKQLKETEQIIAKKLNNVQNKGYFVFHDAYGYFESEFKLNNLGSFTINPAIQPGVKKVSEIQNELNNKHAVCVFREPQFSPAIINKLVDGTDVKVGELDPLGMDVEISKDAYCKFLLKLTQQYLNCLE</sequence>
<keyword evidence="8" id="KW-0862">Zinc</keyword>
<evidence type="ECO:0000313" key="15">
    <source>
        <dbReference type="EMBL" id="GAA5115215.1"/>
    </source>
</evidence>
<dbReference type="PANTHER" id="PTHR42953">
    <property type="entry name" value="HIGH-AFFINITY ZINC UPTAKE SYSTEM PROTEIN ZNUA-RELATED"/>
    <property type="match status" value="1"/>
</dbReference>
<evidence type="ECO:0000256" key="8">
    <source>
        <dbReference type="ARBA" id="ARBA00022833"/>
    </source>
</evidence>
<feature type="compositionally biased region" description="Basic and acidic residues" evidence="13">
    <location>
        <begin position="135"/>
        <end position="149"/>
    </location>
</feature>
<protein>
    <recommendedName>
        <fullName evidence="3">High-affinity zinc uptake system protein ZnuA</fullName>
    </recommendedName>
</protein>
<keyword evidence="16" id="KW-1185">Reference proteome</keyword>
<feature type="region of interest" description="Disordered" evidence="13">
    <location>
        <begin position="118"/>
        <end position="149"/>
    </location>
</feature>
<dbReference type="RefSeq" id="WP_345492816.1">
    <property type="nucleotide sequence ID" value="NZ_BAABHY010000015.1"/>
</dbReference>
<dbReference type="EMBL" id="BAABHY010000015">
    <property type="protein sequence ID" value="GAA5115215.1"/>
    <property type="molecule type" value="Genomic_DNA"/>
</dbReference>
<evidence type="ECO:0000256" key="1">
    <source>
        <dbReference type="ARBA" id="ARBA00004418"/>
    </source>
</evidence>
<evidence type="ECO:0000256" key="14">
    <source>
        <dbReference type="SAM" id="SignalP"/>
    </source>
</evidence>
<comment type="function">
    <text evidence="12">Part of the ATP-binding cassette (ABC) transport system ZnuABC involved in zinc import. Binds zinc with high affinity and specificity and delivers it to the membrane permease for translocation into the cytoplasm.</text>
</comment>
<evidence type="ECO:0000256" key="12">
    <source>
        <dbReference type="ARBA" id="ARBA00045516"/>
    </source>
</evidence>
<dbReference type="CDD" id="cd01019">
    <property type="entry name" value="ZnuA"/>
    <property type="match status" value="1"/>
</dbReference>
<feature type="signal peptide" evidence="14">
    <location>
        <begin position="1"/>
        <end position="27"/>
    </location>
</feature>
<keyword evidence="5" id="KW-0479">Metal-binding</keyword>
<dbReference type="SUPFAM" id="SSF53807">
    <property type="entry name" value="Helical backbone' metal receptor"/>
    <property type="match status" value="1"/>
</dbReference>
<evidence type="ECO:0000256" key="3">
    <source>
        <dbReference type="ARBA" id="ARBA00015915"/>
    </source>
</evidence>